<proteinExistence type="predicted"/>
<comment type="caution">
    <text evidence="1">The sequence shown here is derived from an EMBL/GenBank/DDBJ whole genome shotgun (WGS) entry which is preliminary data.</text>
</comment>
<accession>X1FDC2</accession>
<reference evidence="1" key="1">
    <citation type="journal article" date="2014" name="Front. Microbiol.">
        <title>High frequency of phylogenetically diverse reductive dehalogenase-homologous genes in deep subseafloor sedimentary metagenomes.</title>
        <authorList>
            <person name="Kawai M."/>
            <person name="Futagami T."/>
            <person name="Toyoda A."/>
            <person name="Takaki Y."/>
            <person name="Nishi S."/>
            <person name="Hori S."/>
            <person name="Arai W."/>
            <person name="Tsubouchi T."/>
            <person name="Morono Y."/>
            <person name="Uchiyama I."/>
            <person name="Ito T."/>
            <person name="Fujiyama A."/>
            <person name="Inagaki F."/>
            <person name="Takami H."/>
        </authorList>
    </citation>
    <scope>NUCLEOTIDE SEQUENCE</scope>
    <source>
        <strain evidence="1">Expedition CK06-06</strain>
    </source>
</reference>
<organism evidence="1">
    <name type="scientific">marine sediment metagenome</name>
    <dbReference type="NCBI Taxonomy" id="412755"/>
    <lineage>
        <taxon>unclassified sequences</taxon>
        <taxon>metagenomes</taxon>
        <taxon>ecological metagenomes</taxon>
    </lineage>
</organism>
<gene>
    <name evidence="1" type="ORF">S01H4_66032</name>
</gene>
<evidence type="ECO:0000313" key="1">
    <source>
        <dbReference type="EMBL" id="GAH30520.1"/>
    </source>
</evidence>
<protein>
    <recommendedName>
        <fullName evidence="2">HEAT repeat domain-containing protein</fullName>
    </recommendedName>
</protein>
<dbReference type="AlphaFoldDB" id="X1FDC2"/>
<evidence type="ECO:0008006" key="2">
    <source>
        <dbReference type="Google" id="ProtNLM"/>
    </source>
</evidence>
<sequence>INSCRDRNGVIYPAISALVKINSVKSLPILINIYKNLDVEPNTKYRAYCAIKVLAEKNSFYSLKKIIEQQ</sequence>
<name>X1FDC2_9ZZZZ</name>
<feature type="non-terminal residue" evidence="1">
    <location>
        <position position="1"/>
    </location>
</feature>
<dbReference type="EMBL" id="BART01040673">
    <property type="protein sequence ID" value="GAH30520.1"/>
    <property type="molecule type" value="Genomic_DNA"/>
</dbReference>